<dbReference type="Gene3D" id="3.90.1150.10">
    <property type="entry name" value="Aspartate Aminotransferase, domain 1"/>
    <property type="match status" value="1"/>
</dbReference>
<comment type="caution">
    <text evidence="4">The sequence shown here is derived from an EMBL/GenBank/DDBJ whole genome shotgun (WGS) entry which is preliminary data.</text>
</comment>
<evidence type="ECO:0000256" key="3">
    <source>
        <dbReference type="ARBA" id="ARBA00022679"/>
    </source>
</evidence>
<dbReference type="GO" id="GO:0008483">
    <property type="term" value="F:transaminase activity"/>
    <property type="evidence" value="ECO:0007669"/>
    <property type="project" value="UniProtKB-KW"/>
</dbReference>
<sequence length="64" mass="7206">MTSNTIDRADRFMFKTYRRFPITLVKGDGCRVWDENGKEYTDFVGGIAVCALGHSSPIVSKALY</sequence>
<keyword evidence="3" id="KW-0808">Transferase</keyword>
<dbReference type="InterPro" id="IPR015424">
    <property type="entry name" value="PyrdxlP-dep_Trfase"/>
</dbReference>
<dbReference type="InterPro" id="IPR015422">
    <property type="entry name" value="PyrdxlP-dep_Trfase_small"/>
</dbReference>
<dbReference type="InterPro" id="IPR050103">
    <property type="entry name" value="Class-III_PLP-dep_AT"/>
</dbReference>
<dbReference type="GO" id="GO:0030170">
    <property type="term" value="F:pyridoxal phosphate binding"/>
    <property type="evidence" value="ECO:0007669"/>
    <property type="project" value="InterPro"/>
</dbReference>
<evidence type="ECO:0000256" key="2">
    <source>
        <dbReference type="ARBA" id="ARBA00022576"/>
    </source>
</evidence>
<evidence type="ECO:0008006" key="5">
    <source>
        <dbReference type="Google" id="ProtNLM"/>
    </source>
</evidence>
<dbReference type="SUPFAM" id="SSF53383">
    <property type="entry name" value="PLP-dependent transferases"/>
    <property type="match status" value="1"/>
</dbReference>
<gene>
    <name evidence="4" type="ORF">S12H4_10597</name>
</gene>
<reference evidence="4" key="1">
    <citation type="journal article" date="2014" name="Front. Microbiol.">
        <title>High frequency of phylogenetically diverse reductive dehalogenase-homologous genes in deep subseafloor sedimentary metagenomes.</title>
        <authorList>
            <person name="Kawai M."/>
            <person name="Futagami T."/>
            <person name="Toyoda A."/>
            <person name="Takaki Y."/>
            <person name="Nishi S."/>
            <person name="Hori S."/>
            <person name="Arai W."/>
            <person name="Tsubouchi T."/>
            <person name="Morono Y."/>
            <person name="Uchiyama I."/>
            <person name="Ito T."/>
            <person name="Fujiyama A."/>
            <person name="Inagaki F."/>
            <person name="Takami H."/>
        </authorList>
    </citation>
    <scope>NUCLEOTIDE SEQUENCE</scope>
    <source>
        <strain evidence="4">Expedition CK06-06</strain>
    </source>
</reference>
<dbReference type="PANTHER" id="PTHR11986">
    <property type="entry name" value="AMINOTRANSFERASE CLASS III"/>
    <property type="match status" value="1"/>
</dbReference>
<dbReference type="InterPro" id="IPR005814">
    <property type="entry name" value="Aminotrans_3"/>
</dbReference>
<comment type="cofactor">
    <cofactor evidence="1">
        <name>pyridoxal 5'-phosphate</name>
        <dbReference type="ChEBI" id="CHEBI:597326"/>
    </cofactor>
</comment>
<evidence type="ECO:0000256" key="1">
    <source>
        <dbReference type="ARBA" id="ARBA00001933"/>
    </source>
</evidence>
<protein>
    <recommendedName>
        <fullName evidence="5">Aminotransferase class III-fold pyridoxal phosphate-dependent enzyme</fullName>
    </recommendedName>
</protein>
<dbReference type="Pfam" id="PF00202">
    <property type="entry name" value="Aminotran_3"/>
    <property type="match status" value="1"/>
</dbReference>
<accession>X1Q873</accession>
<feature type="non-terminal residue" evidence="4">
    <location>
        <position position="64"/>
    </location>
</feature>
<dbReference type="GO" id="GO:0042802">
    <property type="term" value="F:identical protein binding"/>
    <property type="evidence" value="ECO:0007669"/>
    <property type="project" value="TreeGrafter"/>
</dbReference>
<dbReference type="PANTHER" id="PTHR11986:SF79">
    <property type="entry name" value="ACETYLORNITHINE AMINOTRANSFERASE, MITOCHONDRIAL"/>
    <property type="match status" value="1"/>
</dbReference>
<dbReference type="AlphaFoldDB" id="X1Q873"/>
<dbReference type="EMBL" id="BARW01004563">
    <property type="protein sequence ID" value="GAI64433.1"/>
    <property type="molecule type" value="Genomic_DNA"/>
</dbReference>
<organism evidence="4">
    <name type="scientific">marine sediment metagenome</name>
    <dbReference type="NCBI Taxonomy" id="412755"/>
    <lineage>
        <taxon>unclassified sequences</taxon>
        <taxon>metagenomes</taxon>
        <taxon>ecological metagenomes</taxon>
    </lineage>
</organism>
<keyword evidence="2" id="KW-0032">Aminotransferase</keyword>
<evidence type="ECO:0000313" key="4">
    <source>
        <dbReference type="EMBL" id="GAI64433.1"/>
    </source>
</evidence>
<name>X1Q873_9ZZZZ</name>
<proteinExistence type="predicted"/>